<accession>W7CRF2</accession>
<protein>
    <submittedName>
        <fullName evidence="2">Uncharacterized protein</fullName>
    </submittedName>
</protein>
<keyword evidence="3" id="KW-1185">Reference proteome</keyword>
<dbReference type="RefSeq" id="WP_035312784.1">
    <property type="nucleotide sequence ID" value="NZ_AODH01000001.1"/>
</dbReference>
<name>W7CRF2_9LIST</name>
<dbReference type="Proteomes" id="UP000019243">
    <property type="component" value="Unassembled WGS sequence"/>
</dbReference>
<dbReference type="EMBL" id="AODH01000001">
    <property type="protein sequence ID" value="EUJ42219.1"/>
    <property type="molecule type" value="Genomic_DNA"/>
</dbReference>
<gene>
    <name evidence="2" type="ORF">BCAMP_00450</name>
</gene>
<dbReference type="AlphaFoldDB" id="W7CRF2"/>
<evidence type="ECO:0000256" key="1">
    <source>
        <dbReference type="SAM" id="Coils"/>
    </source>
</evidence>
<evidence type="ECO:0000313" key="3">
    <source>
        <dbReference type="Proteomes" id="UP000019243"/>
    </source>
</evidence>
<sequence>MEITETQLAELSSLHEKLKQAHAILVAEVKRKDLELKQLNERYQRLNNTKIIKLMRKYWVLKKKRVKGIT</sequence>
<proteinExistence type="predicted"/>
<feature type="coiled-coil region" evidence="1">
    <location>
        <begin position="1"/>
        <end position="49"/>
    </location>
</feature>
<evidence type="ECO:0000313" key="2">
    <source>
        <dbReference type="EMBL" id="EUJ42219.1"/>
    </source>
</evidence>
<reference evidence="2 3" key="1">
    <citation type="submission" date="2012-12" db="EMBL/GenBank/DDBJ databases">
        <title>Novel taxa of Listeriaceae from agricultural environments in the United States.</title>
        <authorList>
            <person name="den Bakker H.C."/>
            <person name="Allred A."/>
            <person name="Warchocki S."/>
            <person name="Wright E.M."/>
            <person name="Burrell A."/>
            <person name="Nightingale K.K."/>
            <person name="Kephart D."/>
            <person name="Wiedmann M."/>
        </authorList>
    </citation>
    <scope>NUCLEOTIDE SEQUENCE [LARGE SCALE GENOMIC DNA]</scope>
    <source>
        <strain evidence="2 3">FSL F6-1037</strain>
    </source>
</reference>
<keyword evidence="1" id="KW-0175">Coiled coil</keyword>
<dbReference type="STRING" id="1265861.BCAMP_00450"/>
<organism evidence="2 3">
    <name type="scientific">Brochothrix campestris FSL F6-1037</name>
    <dbReference type="NCBI Taxonomy" id="1265861"/>
    <lineage>
        <taxon>Bacteria</taxon>
        <taxon>Bacillati</taxon>
        <taxon>Bacillota</taxon>
        <taxon>Bacilli</taxon>
        <taxon>Bacillales</taxon>
        <taxon>Listeriaceae</taxon>
        <taxon>Brochothrix</taxon>
    </lineage>
</organism>
<comment type="caution">
    <text evidence="2">The sequence shown here is derived from an EMBL/GenBank/DDBJ whole genome shotgun (WGS) entry which is preliminary data.</text>
</comment>